<accession>A0A3L6TWD5</accession>
<evidence type="ECO:0000313" key="2">
    <source>
        <dbReference type="EMBL" id="RLN43034.1"/>
    </source>
</evidence>
<feature type="compositionally biased region" description="Pro residues" evidence="1">
    <location>
        <begin position="113"/>
        <end position="136"/>
    </location>
</feature>
<feature type="compositionally biased region" description="Basic residues" evidence="1">
    <location>
        <begin position="144"/>
        <end position="170"/>
    </location>
</feature>
<evidence type="ECO:0000313" key="3">
    <source>
        <dbReference type="Proteomes" id="UP000275267"/>
    </source>
</evidence>
<feature type="compositionally biased region" description="Basic residues" evidence="1">
    <location>
        <begin position="74"/>
        <end position="83"/>
    </location>
</feature>
<comment type="caution">
    <text evidence="2">The sequence shown here is derived from an EMBL/GenBank/DDBJ whole genome shotgun (WGS) entry which is preliminary data.</text>
</comment>
<name>A0A3L6TWD5_PANMI</name>
<feature type="compositionally biased region" description="Basic and acidic residues" evidence="1">
    <location>
        <begin position="1"/>
        <end position="10"/>
    </location>
</feature>
<keyword evidence="3" id="KW-1185">Reference proteome</keyword>
<feature type="region of interest" description="Disordered" evidence="1">
    <location>
        <begin position="1"/>
        <end position="218"/>
    </location>
</feature>
<evidence type="ECO:0000256" key="1">
    <source>
        <dbReference type="SAM" id="MobiDB-lite"/>
    </source>
</evidence>
<organism evidence="2 3">
    <name type="scientific">Panicum miliaceum</name>
    <name type="common">Proso millet</name>
    <name type="synonym">Broomcorn millet</name>
    <dbReference type="NCBI Taxonomy" id="4540"/>
    <lineage>
        <taxon>Eukaryota</taxon>
        <taxon>Viridiplantae</taxon>
        <taxon>Streptophyta</taxon>
        <taxon>Embryophyta</taxon>
        <taxon>Tracheophyta</taxon>
        <taxon>Spermatophyta</taxon>
        <taxon>Magnoliopsida</taxon>
        <taxon>Liliopsida</taxon>
        <taxon>Poales</taxon>
        <taxon>Poaceae</taxon>
        <taxon>PACMAD clade</taxon>
        <taxon>Panicoideae</taxon>
        <taxon>Panicodae</taxon>
        <taxon>Paniceae</taxon>
        <taxon>Panicinae</taxon>
        <taxon>Panicum</taxon>
        <taxon>Panicum sect. Panicum</taxon>
    </lineage>
</organism>
<feature type="compositionally biased region" description="Low complexity" evidence="1">
    <location>
        <begin position="52"/>
        <end position="73"/>
    </location>
</feature>
<proteinExistence type="predicted"/>
<sequence length="218" mass="23440">MLQRVRDRRNGSLRTRRRPLNRAEVAASATPPPWRGPRAINSLALGERREGSSAPSRRGRAAPPRLAAPAPSRRVPRRRRRRSSVAAPRAGGRAAARSSTVEGGGAGGWPASAAPPCPAPIRRPWPPRRPPLPPPWEGAEGRRPQLHRALRGSGGHGRRAGLRYRRHGRGRRADGRSSTVPCADPAAMAAEQTSPSREGGTCEEGGGRGGEEREEGRR</sequence>
<feature type="compositionally biased region" description="Basic and acidic residues" evidence="1">
    <location>
        <begin position="205"/>
        <end position="218"/>
    </location>
</feature>
<dbReference type="EMBL" id="PQIB02000001">
    <property type="protein sequence ID" value="RLN43034.1"/>
    <property type="molecule type" value="Genomic_DNA"/>
</dbReference>
<dbReference type="AlphaFoldDB" id="A0A3L6TWD5"/>
<reference evidence="3" key="1">
    <citation type="journal article" date="2019" name="Nat. Commun.">
        <title>The genome of broomcorn millet.</title>
        <authorList>
            <person name="Zou C."/>
            <person name="Miki D."/>
            <person name="Li D."/>
            <person name="Tang Q."/>
            <person name="Xiao L."/>
            <person name="Rajput S."/>
            <person name="Deng P."/>
            <person name="Jia W."/>
            <person name="Huang R."/>
            <person name="Zhang M."/>
            <person name="Sun Y."/>
            <person name="Hu J."/>
            <person name="Fu X."/>
            <person name="Schnable P.S."/>
            <person name="Li F."/>
            <person name="Zhang H."/>
            <person name="Feng B."/>
            <person name="Zhu X."/>
            <person name="Liu R."/>
            <person name="Schnable J.C."/>
            <person name="Zhu J.-K."/>
            <person name="Zhang H."/>
        </authorList>
    </citation>
    <scope>NUCLEOTIDE SEQUENCE [LARGE SCALE GENOMIC DNA]</scope>
</reference>
<gene>
    <name evidence="2" type="ORF">C2845_PM01G38740</name>
</gene>
<dbReference type="Proteomes" id="UP000275267">
    <property type="component" value="Unassembled WGS sequence"/>
</dbReference>
<protein>
    <submittedName>
        <fullName evidence="2">Uncharacterized protein</fullName>
    </submittedName>
</protein>
<feature type="compositionally biased region" description="Low complexity" evidence="1">
    <location>
        <begin position="84"/>
        <end position="99"/>
    </location>
</feature>